<evidence type="ECO:0000313" key="2">
    <source>
        <dbReference type="EMBL" id="QDV09159.1"/>
    </source>
</evidence>
<keyword evidence="3" id="KW-1185">Reference proteome</keyword>
<dbReference type="EMBL" id="CP036434">
    <property type="protein sequence ID" value="QDV09159.1"/>
    <property type="molecule type" value="Genomic_DNA"/>
</dbReference>
<feature type="signal peptide" evidence="1">
    <location>
        <begin position="1"/>
        <end position="22"/>
    </location>
</feature>
<dbReference type="OrthoDB" id="324838at2"/>
<evidence type="ECO:0000256" key="1">
    <source>
        <dbReference type="SAM" id="SignalP"/>
    </source>
</evidence>
<reference evidence="2 3" key="1">
    <citation type="submission" date="2019-02" db="EMBL/GenBank/DDBJ databases">
        <title>Deep-cultivation of Planctomycetes and their phenomic and genomic characterization uncovers novel biology.</title>
        <authorList>
            <person name="Wiegand S."/>
            <person name="Jogler M."/>
            <person name="Boedeker C."/>
            <person name="Pinto D."/>
            <person name="Vollmers J."/>
            <person name="Rivas-Marin E."/>
            <person name="Kohn T."/>
            <person name="Peeters S.H."/>
            <person name="Heuer A."/>
            <person name="Rast P."/>
            <person name="Oberbeckmann S."/>
            <person name="Bunk B."/>
            <person name="Jeske O."/>
            <person name="Meyerdierks A."/>
            <person name="Storesund J.E."/>
            <person name="Kallscheuer N."/>
            <person name="Luecker S."/>
            <person name="Lage O.M."/>
            <person name="Pohl T."/>
            <person name="Merkel B.J."/>
            <person name="Hornburger P."/>
            <person name="Mueller R.-W."/>
            <person name="Bruemmer F."/>
            <person name="Labrenz M."/>
            <person name="Spormann A.M."/>
            <person name="Op den Camp H."/>
            <person name="Overmann J."/>
            <person name="Amann R."/>
            <person name="Jetten M.S.M."/>
            <person name="Mascher T."/>
            <person name="Medema M.H."/>
            <person name="Devos D.P."/>
            <person name="Kaster A.-K."/>
            <person name="Ovreas L."/>
            <person name="Rohde M."/>
            <person name="Galperin M.Y."/>
            <person name="Jogler C."/>
        </authorList>
    </citation>
    <scope>NUCLEOTIDE SEQUENCE [LARGE SCALE GENOMIC DNA]</scope>
    <source>
        <strain evidence="2 3">Poly30</strain>
    </source>
</reference>
<organism evidence="2 3">
    <name type="scientific">Saltatorellus ferox</name>
    <dbReference type="NCBI Taxonomy" id="2528018"/>
    <lineage>
        <taxon>Bacteria</taxon>
        <taxon>Pseudomonadati</taxon>
        <taxon>Planctomycetota</taxon>
        <taxon>Planctomycetia</taxon>
        <taxon>Planctomycetia incertae sedis</taxon>
        <taxon>Saltatorellus</taxon>
    </lineage>
</organism>
<dbReference type="PANTHER" id="PTHR33546">
    <property type="entry name" value="LARGE, MULTIFUNCTIONAL SECRETED PROTEIN-RELATED"/>
    <property type="match status" value="1"/>
</dbReference>
<sequence precursor="true">MRTPSSTSLLFLSLCWAAPAAAQGLVSSLVTDTSGDTIWLCVDLNADGDYNDAGDLRPFYEDTTGSVPLTNNSGLVRSSDGAIWVTDTTEDVILRLKDSNGNGDALDPGEAGIWFDGTSGNPSGVELTSARGLWRDEDGVIWVASANTGGGGNDAIVRVEDLNMDGDANDPLEQLEFAVFAPGGAVGDSIPTAVVRGVDGKLYYTETGSSGVLAKGVYRLEDLDGSGTIDQPGESQPFFLPAALGGTPFHWDLGIDSMGRFYLEDTGNDVIWRFEDTDGNGVVDPATEAKIIYTAPASSLIWEVTPAADGSLFVVEDQTPDRLLRLIDLNGDGLFDAPGEETTIYDDSIAFNDIGSPKGIVLIEGDIPIGQSYCGPAAMNSAGTSAALLAFGSTSVAANDVTLRTEGMSLFSASLFIVSRDAGFAMNPGGSQGNLCLSGQVGRYVFSVLNSGASGSVELPIDLLSIPQPTGPTAVLVGDTWRFQVWYRDANPSATSNFTDAVAIDFIP</sequence>
<dbReference type="Gene3D" id="2.120.10.30">
    <property type="entry name" value="TolB, C-terminal domain"/>
    <property type="match status" value="1"/>
</dbReference>
<feature type="chain" id="PRO_5022243268" description="Virginiamycin B lyase" evidence="1">
    <location>
        <begin position="23"/>
        <end position="508"/>
    </location>
</feature>
<gene>
    <name evidence="2" type="ORF">Poly30_47160</name>
</gene>
<dbReference type="SUPFAM" id="SSF63829">
    <property type="entry name" value="Calcium-dependent phosphotriesterase"/>
    <property type="match status" value="1"/>
</dbReference>
<dbReference type="AlphaFoldDB" id="A0A518EYJ2"/>
<protein>
    <recommendedName>
        <fullName evidence="4">Virginiamycin B lyase</fullName>
    </recommendedName>
</protein>
<evidence type="ECO:0008006" key="4">
    <source>
        <dbReference type="Google" id="ProtNLM"/>
    </source>
</evidence>
<dbReference type="InterPro" id="IPR011042">
    <property type="entry name" value="6-blade_b-propeller_TolB-like"/>
</dbReference>
<name>A0A518EYJ2_9BACT</name>
<accession>A0A518EYJ2</accession>
<evidence type="ECO:0000313" key="3">
    <source>
        <dbReference type="Proteomes" id="UP000320390"/>
    </source>
</evidence>
<proteinExistence type="predicted"/>
<dbReference type="RefSeq" id="WP_145203070.1">
    <property type="nucleotide sequence ID" value="NZ_CP036434.1"/>
</dbReference>
<dbReference type="Proteomes" id="UP000320390">
    <property type="component" value="Chromosome"/>
</dbReference>
<dbReference type="PANTHER" id="PTHR33546:SF1">
    <property type="entry name" value="LARGE, MULTIFUNCTIONAL SECRETED PROTEIN"/>
    <property type="match status" value="1"/>
</dbReference>
<keyword evidence="1" id="KW-0732">Signal</keyword>